<proteinExistence type="predicted"/>
<accession>A0ABX3MVL2</accession>
<dbReference type="InterPro" id="IPR058548">
    <property type="entry name" value="MlaB-like_STAS"/>
</dbReference>
<evidence type="ECO:0000259" key="1">
    <source>
        <dbReference type="PROSITE" id="PS50801"/>
    </source>
</evidence>
<dbReference type="SUPFAM" id="SSF52091">
    <property type="entry name" value="SpoIIaa-like"/>
    <property type="match status" value="1"/>
</dbReference>
<gene>
    <name evidence="2" type="ORF">BMI91_13050</name>
</gene>
<dbReference type="PROSITE" id="PS50801">
    <property type="entry name" value="STAS"/>
    <property type="match status" value="1"/>
</dbReference>
<feature type="domain" description="STAS" evidence="1">
    <location>
        <begin position="1"/>
        <end position="96"/>
    </location>
</feature>
<keyword evidence="3" id="KW-1185">Reference proteome</keyword>
<sequence>MTALALPDRIDLATVRPLQASLQCVATEDVALDASSVTHFGALGLQLLLSAAKTARIAGRRLEIASSSEAFDSALTRFGLSHEDLQHLPDAEAPCH</sequence>
<reference evidence="2 3" key="1">
    <citation type="submission" date="2016-11" db="EMBL/GenBank/DDBJ databases">
        <title>A multilocus sequence analysis scheme for characterization of bacteria in the genus Thioclava.</title>
        <authorList>
            <person name="Liu Y."/>
            <person name="Shao Z."/>
        </authorList>
    </citation>
    <scope>NUCLEOTIDE SEQUENCE [LARGE SCALE GENOMIC DNA]</scope>
    <source>
        <strain evidence="2 3">TAW-CT134</strain>
    </source>
</reference>
<dbReference type="InterPro" id="IPR002645">
    <property type="entry name" value="STAS_dom"/>
</dbReference>
<evidence type="ECO:0000313" key="3">
    <source>
        <dbReference type="Proteomes" id="UP000190787"/>
    </source>
</evidence>
<organism evidence="2 3">
    <name type="scientific">Thioclava sediminum</name>
    <dbReference type="NCBI Taxonomy" id="1915319"/>
    <lineage>
        <taxon>Bacteria</taxon>
        <taxon>Pseudomonadati</taxon>
        <taxon>Pseudomonadota</taxon>
        <taxon>Alphaproteobacteria</taxon>
        <taxon>Rhodobacterales</taxon>
        <taxon>Paracoccaceae</taxon>
        <taxon>Thioclava</taxon>
    </lineage>
</organism>
<name>A0ABX3MVL2_9RHOB</name>
<dbReference type="EMBL" id="MPZV01000003">
    <property type="protein sequence ID" value="OOY23417.1"/>
    <property type="molecule type" value="Genomic_DNA"/>
</dbReference>
<dbReference type="Proteomes" id="UP000190787">
    <property type="component" value="Unassembled WGS sequence"/>
</dbReference>
<dbReference type="RefSeq" id="WP_078605259.1">
    <property type="nucleotide sequence ID" value="NZ_MPZV01000003.1"/>
</dbReference>
<evidence type="ECO:0000313" key="2">
    <source>
        <dbReference type="EMBL" id="OOY23417.1"/>
    </source>
</evidence>
<dbReference type="Pfam" id="PF13466">
    <property type="entry name" value="STAS_2"/>
    <property type="match status" value="1"/>
</dbReference>
<dbReference type="Gene3D" id="3.30.750.24">
    <property type="entry name" value="STAS domain"/>
    <property type="match status" value="1"/>
</dbReference>
<comment type="caution">
    <text evidence="2">The sequence shown here is derived from an EMBL/GenBank/DDBJ whole genome shotgun (WGS) entry which is preliminary data.</text>
</comment>
<protein>
    <recommendedName>
        <fullName evidence="1">STAS domain-containing protein</fullName>
    </recommendedName>
</protein>
<dbReference type="InterPro" id="IPR036513">
    <property type="entry name" value="STAS_dom_sf"/>
</dbReference>